<evidence type="ECO:0000313" key="16">
    <source>
        <dbReference type="Proteomes" id="UP000719412"/>
    </source>
</evidence>
<feature type="transmembrane region" description="Helical" evidence="14">
    <location>
        <begin position="85"/>
        <end position="106"/>
    </location>
</feature>
<dbReference type="PRINTS" id="PR01078">
    <property type="entry name" value="AMINACHANNEL"/>
</dbReference>
<keyword evidence="7" id="KW-0915">Sodium</keyword>
<reference evidence="15" key="1">
    <citation type="journal article" date="2020" name="J Insects Food Feed">
        <title>The yellow mealworm (Tenebrio molitor) genome: a resource for the emerging insects as food and feed industry.</title>
        <authorList>
            <person name="Eriksson T."/>
            <person name="Andere A."/>
            <person name="Kelstrup H."/>
            <person name="Emery V."/>
            <person name="Picard C."/>
        </authorList>
    </citation>
    <scope>NUCLEOTIDE SEQUENCE</scope>
    <source>
        <strain evidence="15">Stoneville</strain>
        <tissue evidence="15">Whole head</tissue>
    </source>
</reference>
<evidence type="ECO:0000256" key="14">
    <source>
        <dbReference type="SAM" id="Phobius"/>
    </source>
</evidence>
<evidence type="ECO:0000256" key="10">
    <source>
        <dbReference type="ARBA" id="ARBA00023201"/>
    </source>
</evidence>
<evidence type="ECO:0000256" key="2">
    <source>
        <dbReference type="ARBA" id="ARBA00007193"/>
    </source>
</evidence>
<dbReference type="AlphaFoldDB" id="A0A8J6HKW7"/>
<evidence type="ECO:0000256" key="5">
    <source>
        <dbReference type="ARBA" id="ARBA00022692"/>
    </source>
</evidence>
<dbReference type="InterPro" id="IPR001873">
    <property type="entry name" value="ENaC"/>
</dbReference>
<name>A0A8J6HKW7_TENMO</name>
<keyword evidence="9 14" id="KW-0472">Membrane</keyword>
<accession>A0A8J6HKW7</accession>
<reference evidence="15" key="2">
    <citation type="submission" date="2021-08" db="EMBL/GenBank/DDBJ databases">
        <authorList>
            <person name="Eriksson T."/>
        </authorList>
    </citation>
    <scope>NUCLEOTIDE SEQUENCE</scope>
    <source>
        <strain evidence="15">Stoneville</strain>
        <tissue evidence="15">Whole head</tissue>
    </source>
</reference>
<evidence type="ECO:0000313" key="15">
    <source>
        <dbReference type="EMBL" id="KAH0816192.1"/>
    </source>
</evidence>
<keyword evidence="10 12" id="KW-0739">Sodium transport</keyword>
<dbReference type="GO" id="GO:0015280">
    <property type="term" value="F:ligand-gated sodium channel activity"/>
    <property type="evidence" value="ECO:0007669"/>
    <property type="project" value="TreeGrafter"/>
</dbReference>
<dbReference type="PANTHER" id="PTHR11690:SF288">
    <property type="entry name" value="AMILORIDE-SENSITIVE NA+ CHANNEL-RELATED"/>
    <property type="match status" value="1"/>
</dbReference>
<dbReference type="Gene3D" id="2.60.470.10">
    <property type="entry name" value="Acid-sensing ion channels like domains"/>
    <property type="match status" value="1"/>
</dbReference>
<dbReference type="Gene3D" id="1.10.287.770">
    <property type="entry name" value="YojJ-like"/>
    <property type="match status" value="1"/>
</dbReference>
<feature type="compositionally biased region" description="Basic and acidic residues" evidence="13">
    <location>
        <begin position="793"/>
        <end position="802"/>
    </location>
</feature>
<keyword evidence="16" id="KW-1185">Reference proteome</keyword>
<dbReference type="Pfam" id="PF00858">
    <property type="entry name" value="ASC"/>
    <property type="match status" value="1"/>
</dbReference>
<evidence type="ECO:0000256" key="6">
    <source>
        <dbReference type="ARBA" id="ARBA00022989"/>
    </source>
</evidence>
<sequence length="1252" mass="139379">MNAIWHERNISNQLKEIGEGKLWKSIGKERRRPPRNNKSTMIDGRRNRKDFASIVQETFKEFAENTSIHGLKYTVKREVTIYEKVFWIIVVLAGLSGAGYMTVLFWNRYTSNPTRTSILTAYAPNTAVPFPAVTLCNINRIMKDQVDEFVEELTVQEDEVEIVRRAFPQLLALTSVPTRNYNMTELMILHDVLLENNYNEIGAVMKKIMQPCEDMILKCMWQFKTVPCREIFEETLTTEGPCCSFNYIREYIDGSRRPLYTPFNGFNSGLKLHLDPDIQTVQYSSLHSSGLKVLVHSPWDYPGSGSIYKIVSAGRQSYLQVSASRIVCSSDIKRLSIEQRQCVYSEEVRLKYFQLYSDTNCLTECEETYLYARCGCVPFYYPFLTRRVCNITNIPCLDESIGTTLVNITKACNCPSQCEDMFYSVMSSTATLANKEAAPTSSFLEDQNVTDDSIALYVYFGGQRQTILYKDIITSTIYLLSSFGGVYSLFLGCSFITLVEIAYYFTFRLIVNLKLVGRIDKAGIKPKREDPKQNQKLWSYEGRTFDLDFRPVVHPEEAPLVEIVRHLHRELVRRRLRGDLCNPDFARDEIQTRIGDREIMSFDQTVLMGRFVKELPPDEYKYGAVTRKHGVDHIVANTDKDLELSIALRSDNELPIIACLNHRRNDKKIRLVVFGGGVCISPLIRFKCIPRPGSRRPPPRPSFHAACTAKYINGGRCAAPWYGLVPERGYVDGRDPSPVGAWVKCASQIQKQHQPPLRRQNLIERPPRATVSTSSTGGNYKTSPDRSPPPDPKSSESQEAPRRSSGPIGAGPGGVAAQNAGPGSSLTSGRAPDECAPCRRLRPVNAAATFRTRGAVRAPGLIAAPSEVRAHLQFKFALRSRPDIAVEDSDRAARMATERASTAGVAMTKEGFLIKIAIVSMFISTGKAPSLITGAVTFSPGAAEPRAIIYFAPERRAFDGRLNYDRGRLRPTDAPNDVYEGPTTNARQESDKVGRGLIEEVDPSQVGPHRCSVRSPAGGGACGRISEAGGASAAARFVFYQFNLIPTKRATRDALRDGSPVLCDATQNPILSHTIGPHHFAPDLAAPALRVITSPSYLFNNVATTLPCLIYECASHRKSITPPTPYPRVESGRPGGRALPLSHFDIRDPESAVVIISLEDPLIAIFAIPVVSNKTVRSGKDRYLANSKREVVNLASSKSSKGRPPYRSHPQQGIIAGFSFAGDIQSVSAIREISSPRLNQISFRERTTVAKL</sequence>
<proteinExistence type="inferred from homology"/>
<evidence type="ECO:0000256" key="4">
    <source>
        <dbReference type="ARBA" id="ARBA00022461"/>
    </source>
</evidence>
<evidence type="ECO:0000256" key="11">
    <source>
        <dbReference type="ARBA" id="ARBA00023303"/>
    </source>
</evidence>
<evidence type="ECO:0000256" key="12">
    <source>
        <dbReference type="RuleBase" id="RU000679"/>
    </source>
</evidence>
<feature type="region of interest" description="Disordered" evidence="13">
    <location>
        <begin position="969"/>
        <end position="989"/>
    </location>
</feature>
<keyword evidence="4 12" id="KW-0894">Sodium channel</keyword>
<dbReference type="GO" id="GO:0005886">
    <property type="term" value="C:plasma membrane"/>
    <property type="evidence" value="ECO:0007669"/>
    <property type="project" value="TreeGrafter"/>
</dbReference>
<keyword evidence="3 12" id="KW-0813">Transport</keyword>
<dbReference type="PANTHER" id="PTHR11690">
    <property type="entry name" value="AMILORIDE-SENSITIVE SODIUM CHANNEL-RELATED"/>
    <property type="match status" value="1"/>
</dbReference>
<gene>
    <name evidence="15" type="ORF">GEV33_006601</name>
</gene>
<comment type="similarity">
    <text evidence="2 12">Belongs to the amiloride-sensitive sodium channel (TC 1.A.6) family.</text>
</comment>
<evidence type="ECO:0000256" key="7">
    <source>
        <dbReference type="ARBA" id="ARBA00023053"/>
    </source>
</evidence>
<comment type="subcellular location">
    <subcellularLocation>
        <location evidence="1">Membrane</location>
        <topology evidence="1">Multi-pass membrane protein</topology>
    </subcellularLocation>
</comment>
<feature type="region of interest" description="Disordered" evidence="13">
    <location>
        <begin position="749"/>
        <end position="836"/>
    </location>
</feature>
<dbReference type="Proteomes" id="UP000719412">
    <property type="component" value="Unassembled WGS sequence"/>
</dbReference>
<feature type="transmembrane region" description="Helical" evidence="14">
    <location>
        <begin position="477"/>
        <end position="505"/>
    </location>
</feature>
<keyword evidence="8 12" id="KW-0406">Ion transport</keyword>
<evidence type="ECO:0000256" key="1">
    <source>
        <dbReference type="ARBA" id="ARBA00004141"/>
    </source>
</evidence>
<keyword evidence="11 12" id="KW-0407">Ion channel</keyword>
<feature type="compositionally biased region" description="Polar residues" evidence="13">
    <location>
        <begin position="770"/>
        <end position="782"/>
    </location>
</feature>
<evidence type="ECO:0008006" key="17">
    <source>
        <dbReference type="Google" id="ProtNLM"/>
    </source>
</evidence>
<evidence type="ECO:0000256" key="9">
    <source>
        <dbReference type="ARBA" id="ARBA00023136"/>
    </source>
</evidence>
<comment type="caution">
    <text evidence="15">The sequence shown here is derived from an EMBL/GenBank/DDBJ whole genome shotgun (WGS) entry which is preliminary data.</text>
</comment>
<keyword evidence="5 12" id="KW-0812">Transmembrane</keyword>
<evidence type="ECO:0000256" key="3">
    <source>
        <dbReference type="ARBA" id="ARBA00022448"/>
    </source>
</evidence>
<dbReference type="EMBL" id="JABDTM020021904">
    <property type="protein sequence ID" value="KAH0816192.1"/>
    <property type="molecule type" value="Genomic_DNA"/>
</dbReference>
<organism evidence="15 16">
    <name type="scientific">Tenebrio molitor</name>
    <name type="common">Yellow mealworm beetle</name>
    <dbReference type="NCBI Taxonomy" id="7067"/>
    <lineage>
        <taxon>Eukaryota</taxon>
        <taxon>Metazoa</taxon>
        <taxon>Ecdysozoa</taxon>
        <taxon>Arthropoda</taxon>
        <taxon>Hexapoda</taxon>
        <taxon>Insecta</taxon>
        <taxon>Pterygota</taxon>
        <taxon>Neoptera</taxon>
        <taxon>Endopterygota</taxon>
        <taxon>Coleoptera</taxon>
        <taxon>Polyphaga</taxon>
        <taxon>Cucujiformia</taxon>
        <taxon>Tenebrionidae</taxon>
        <taxon>Tenebrio</taxon>
    </lineage>
</organism>
<evidence type="ECO:0000256" key="13">
    <source>
        <dbReference type="SAM" id="MobiDB-lite"/>
    </source>
</evidence>
<protein>
    <recommendedName>
        <fullName evidence="17">Sodium channel protein Nach</fullName>
    </recommendedName>
</protein>
<keyword evidence="6 14" id="KW-1133">Transmembrane helix</keyword>
<evidence type="ECO:0000256" key="8">
    <source>
        <dbReference type="ARBA" id="ARBA00023065"/>
    </source>
</evidence>